<evidence type="ECO:0000256" key="2">
    <source>
        <dbReference type="ARBA" id="ARBA00022485"/>
    </source>
</evidence>
<feature type="signal peptide" evidence="8">
    <location>
        <begin position="1"/>
        <end position="27"/>
    </location>
</feature>
<dbReference type="Gene3D" id="4.10.490.10">
    <property type="entry name" value="High potential iron-sulphur protein"/>
    <property type="match status" value="1"/>
</dbReference>
<dbReference type="EMBL" id="JACOFT010000002">
    <property type="protein sequence ID" value="MBC3810876.1"/>
    <property type="molecule type" value="Genomic_DNA"/>
</dbReference>
<dbReference type="RefSeq" id="WP_190477925.1">
    <property type="nucleotide sequence ID" value="NZ_JACOFT010000002.1"/>
</dbReference>
<comment type="function">
    <text evidence="7">Specific class of high-redox-potential 4Fe-4S ferredoxins. Functions in anaerobic electron transport in most purple and in some other photosynthetic bacteria and in at least one genus (Paracoccus) of halophilic, denitrifying bacteria.</text>
</comment>
<evidence type="ECO:0000256" key="1">
    <source>
        <dbReference type="ARBA" id="ARBA00022448"/>
    </source>
</evidence>
<reference evidence="10 11" key="1">
    <citation type="submission" date="2020-08" db="EMBL/GenBank/DDBJ databases">
        <title>Novel species isolated from subtropical streams in China.</title>
        <authorList>
            <person name="Lu H."/>
        </authorList>
    </citation>
    <scope>NUCLEOTIDE SEQUENCE [LARGE SCALE GENOMIC DNA]</scope>
    <source>
        <strain evidence="10 11">CCTCC AB 2015119</strain>
    </source>
</reference>
<evidence type="ECO:0000256" key="5">
    <source>
        <dbReference type="ARBA" id="ARBA00023004"/>
    </source>
</evidence>
<dbReference type="InterPro" id="IPR000170">
    <property type="entry name" value="High_potential_FeS_prot"/>
</dbReference>
<accession>A0ABR6XD89</accession>
<keyword evidence="6 7" id="KW-0411">Iron-sulfur</keyword>
<evidence type="ECO:0000259" key="9">
    <source>
        <dbReference type="PROSITE" id="PS51373"/>
    </source>
</evidence>
<comment type="caution">
    <text evidence="10">The sequence shown here is derived from an EMBL/GenBank/DDBJ whole genome shotgun (WGS) entry which is preliminary data.</text>
</comment>
<dbReference type="InterPro" id="IPR036369">
    <property type="entry name" value="HIPIP_sf"/>
</dbReference>
<comment type="subunit">
    <text evidence="7">Homodimer.</text>
</comment>
<protein>
    <recommendedName>
        <fullName evidence="7">High-potential iron-sulfur protein</fullName>
        <shortName evidence="7">HiPIP</shortName>
    </recommendedName>
</protein>
<evidence type="ECO:0000313" key="10">
    <source>
        <dbReference type="EMBL" id="MBC3810876.1"/>
    </source>
</evidence>
<sequence length="103" mass="10781">MTSRRQFIFKTIPVVALTISASGLAQAQAQKIAETDAAATALGYKNDATKVDAKKFPAYAAGKTCSNCMLYQGKATDSWGACGAMGNKLVNGKGWCAAWAKKA</sequence>
<keyword evidence="11" id="KW-1185">Reference proteome</keyword>
<keyword evidence="8" id="KW-0732">Signal</keyword>
<evidence type="ECO:0000256" key="6">
    <source>
        <dbReference type="ARBA" id="ARBA00023014"/>
    </source>
</evidence>
<dbReference type="SUPFAM" id="SSF57652">
    <property type="entry name" value="HIPIP (high potential iron protein)"/>
    <property type="match status" value="1"/>
</dbReference>
<organism evidence="10 11">
    <name type="scientific">Undibacterium aquatile</name>
    <dbReference type="NCBI Taxonomy" id="1537398"/>
    <lineage>
        <taxon>Bacteria</taxon>
        <taxon>Pseudomonadati</taxon>
        <taxon>Pseudomonadota</taxon>
        <taxon>Betaproteobacteria</taxon>
        <taxon>Burkholderiales</taxon>
        <taxon>Oxalobacteraceae</taxon>
        <taxon>Undibacterium</taxon>
    </lineage>
</organism>
<keyword evidence="4 7" id="KW-0249">Electron transport</keyword>
<evidence type="ECO:0000256" key="8">
    <source>
        <dbReference type="SAM" id="SignalP"/>
    </source>
</evidence>
<feature type="chain" id="PRO_5046304068" description="High-potential iron-sulfur protein" evidence="8">
    <location>
        <begin position="28"/>
        <end position="103"/>
    </location>
</feature>
<comment type="similarity">
    <text evidence="7">Belongs to the high-potential iron-sulfur protein (HiPIP) family.</text>
</comment>
<evidence type="ECO:0000256" key="7">
    <source>
        <dbReference type="RuleBase" id="RU000620"/>
    </source>
</evidence>
<keyword evidence="1 7" id="KW-0813">Transport</keyword>
<evidence type="ECO:0000256" key="4">
    <source>
        <dbReference type="ARBA" id="ARBA00022982"/>
    </source>
</evidence>
<feature type="domain" description="High potential iron-sulfur proteins family profile" evidence="9">
    <location>
        <begin position="26"/>
        <end position="103"/>
    </location>
</feature>
<keyword evidence="3 7" id="KW-0479">Metal-binding</keyword>
<dbReference type="Pfam" id="PF01355">
    <property type="entry name" value="HIPIP"/>
    <property type="match status" value="1"/>
</dbReference>
<dbReference type="Proteomes" id="UP000637632">
    <property type="component" value="Unassembled WGS sequence"/>
</dbReference>
<keyword evidence="2 7" id="KW-0004">4Fe-4S</keyword>
<dbReference type="PROSITE" id="PS51373">
    <property type="entry name" value="HIPIP"/>
    <property type="match status" value="1"/>
</dbReference>
<proteinExistence type="inferred from homology"/>
<name>A0ABR6XD89_9BURK</name>
<evidence type="ECO:0000313" key="11">
    <source>
        <dbReference type="Proteomes" id="UP000637632"/>
    </source>
</evidence>
<gene>
    <name evidence="10" type="ORF">H8K26_05425</name>
</gene>
<evidence type="ECO:0000256" key="3">
    <source>
        <dbReference type="ARBA" id="ARBA00022723"/>
    </source>
</evidence>
<keyword evidence="5 7" id="KW-0408">Iron</keyword>